<proteinExistence type="predicted"/>
<reference evidence="1" key="2">
    <citation type="submission" date="2025-09" db="UniProtKB">
        <authorList>
            <consortium name="EnsemblPlants"/>
        </authorList>
    </citation>
    <scope>IDENTIFICATION</scope>
</reference>
<name>A0ACD5X8P4_AVESA</name>
<accession>A0ACD5X8P4</accession>
<evidence type="ECO:0000313" key="2">
    <source>
        <dbReference type="Proteomes" id="UP001732700"/>
    </source>
</evidence>
<evidence type="ECO:0000313" key="1">
    <source>
        <dbReference type="EnsemblPlants" id="AVESA.00010b.r2.4DG0736620.1.CDS"/>
    </source>
</evidence>
<protein>
    <submittedName>
        <fullName evidence="1">Uncharacterized protein</fullName>
    </submittedName>
</protein>
<reference evidence="1" key="1">
    <citation type="submission" date="2021-05" db="EMBL/GenBank/DDBJ databases">
        <authorList>
            <person name="Scholz U."/>
            <person name="Mascher M."/>
            <person name="Fiebig A."/>
        </authorList>
    </citation>
    <scope>NUCLEOTIDE SEQUENCE [LARGE SCALE GENOMIC DNA]</scope>
</reference>
<dbReference type="EnsemblPlants" id="AVESA.00010b.r2.4DG0736620.1">
    <property type="protein sequence ID" value="AVESA.00010b.r2.4DG0736620.1.CDS"/>
    <property type="gene ID" value="AVESA.00010b.r2.4DG0736620"/>
</dbReference>
<dbReference type="Proteomes" id="UP001732700">
    <property type="component" value="Chromosome 4D"/>
</dbReference>
<organism evidence="1 2">
    <name type="scientific">Avena sativa</name>
    <name type="common">Oat</name>
    <dbReference type="NCBI Taxonomy" id="4498"/>
    <lineage>
        <taxon>Eukaryota</taxon>
        <taxon>Viridiplantae</taxon>
        <taxon>Streptophyta</taxon>
        <taxon>Embryophyta</taxon>
        <taxon>Tracheophyta</taxon>
        <taxon>Spermatophyta</taxon>
        <taxon>Magnoliopsida</taxon>
        <taxon>Liliopsida</taxon>
        <taxon>Poales</taxon>
        <taxon>Poaceae</taxon>
        <taxon>BOP clade</taxon>
        <taxon>Pooideae</taxon>
        <taxon>Poodae</taxon>
        <taxon>Poeae</taxon>
        <taxon>Poeae Chloroplast Group 1 (Aveneae type)</taxon>
        <taxon>Aveninae</taxon>
        <taxon>Avena</taxon>
    </lineage>
</organism>
<sequence length="363" mass="41528">MRCLRINYDNIQMEEPYDINKFINCLLLLREPSCTLADVELHCTLHDGGEYVDFWIRHALLCQAQMLCIYIICSEDCYVFDGPPLVSRHLRRLKLRNVEFVVNFLDFSSCSQLEDLRIENCCIGSSRILSQSVKHLVIDDCLFEDDEKTQLISVPNLISLQFIECRGRTPLFESMMSLETAVVRLNGYNDSWFWLSEECEEDICVKGHAGECCGTCAVCCGYGDHGDRCVLLEGLSSATSLELVAASRLLIFRRDLRWCPTFSKLKTLLLSEWCVQVDLRGLVCMLEHSPVLENLTLTFRKQGKTTRTLEVEGNSSLMEKPAAISGYLKIIKVECEEIDVRVCKVLKFLSILDMEIIIKRTSR</sequence>
<keyword evidence="2" id="KW-1185">Reference proteome</keyword>